<feature type="transmembrane region" description="Helical" evidence="1">
    <location>
        <begin position="27"/>
        <end position="49"/>
    </location>
</feature>
<organism evidence="2 3">
    <name type="scientific">Stephania cephalantha</name>
    <dbReference type="NCBI Taxonomy" id="152367"/>
    <lineage>
        <taxon>Eukaryota</taxon>
        <taxon>Viridiplantae</taxon>
        <taxon>Streptophyta</taxon>
        <taxon>Embryophyta</taxon>
        <taxon>Tracheophyta</taxon>
        <taxon>Spermatophyta</taxon>
        <taxon>Magnoliopsida</taxon>
        <taxon>Ranunculales</taxon>
        <taxon>Menispermaceae</taxon>
        <taxon>Menispermoideae</taxon>
        <taxon>Cissampelideae</taxon>
        <taxon>Stephania</taxon>
    </lineage>
</organism>
<proteinExistence type="predicted"/>
<keyword evidence="1" id="KW-0812">Transmembrane</keyword>
<protein>
    <submittedName>
        <fullName evidence="2">Uncharacterized protein</fullName>
    </submittedName>
</protein>
<evidence type="ECO:0000313" key="2">
    <source>
        <dbReference type="EMBL" id="KAK9118762.1"/>
    </source>
</evidence>
<evidence type="ECO:0000256" key="1">
    <source>
        <dbReference type="SAM" id="Phobius"/>
    </source>
</evidence>
<comment type="caution">
    <text evidence="2">The sequence shown here is derived from an EMBL/GenBank/DDBJ whole genome shotgun (WGS) entry which is preliminary data.</text>
</comment>
<keyword evidence="1" id="KW-0472">Membrane</keyword>
<gene>
    <name evidence="2" type="ORF">Scep_016855</name>
</gene>
<sequence>MGFETPSNPFPSIISIDPPSSRHQLSALSLALIVNLYTLDGCSALLFFFSFTKLSLILSLPPLKKRRTVVFLSLCVS</sequence>
<reference evidence="2 3" key="1">
    <citation type="submission" date="2024-01" db="EMBL/GenBank/DDBJ databases">
        <title>Genome assemblies of Stephania.</title>
        <authorList>
            <person name="Yang L."/>
        </authorList>
    </citation>
    <scope>NUCLEOTIDE SEQUENCE [LARGE SCALE GENOMIC DNA]</scope>
    <source>
        <strain evidence="2">JXDWG</strain>
        <tissue evidence="2">Leaf</tissue>
    </source>
</reference>
<accession>A0AAP0NT24</accession>
<dbReference type="EMBL" id="JBBNAG010000007">
    <property type="protein sequence ID" value="KAK9118762.1"/>
    <property type="molecule type" value="Genomic_DNA"/>
</dbReference>
<dbReference type="Proteomes" id="UP001419268">
    <property type="component" value="Unassembled WGS sequence"/>
</dbReference>
<name>A0AAP0NT24_9MAGN</name>
<dbReference type="AlphaFoldDB" id="A0AAP0NT24"/>
<evidence type="ECO:0000313" key="3">
    <source>
        <dbReference type="Proteomes" id="UP001419268"/>
    </source>
</evidence>
<keyword evidence="3" id="KW-1185">Reference proteome</keyword>
<keyword evidence="1" id="KW-1133">Transmembrane helix</keyword>